<dbReference type="GO" id="GO:0005524">
    <property type="term" value="F:ATP binding"/>
    <property type="evidence" value="ECO:0007669"/>
    <property type="project" value="UniProtKB-KW"/>
</dbReference>
<dbReference type="EMBL" id="JAGFMF010011827">
    <property type="protein sequence ID" value="KAG8511632.1"/>
    <property type="molecule type" value="Genomic_DNA"/>
</dbReference>
<dbReference type="OrthoDB" id="9805706at2759"/>
<dbReference type="Proteomes" id="UP000700334">
    <property type="component" value="Unassembled WGS sequence"/>
</dbReference>
<keyword evidence="2" id="KW-1185">Reference proteome</keyword>
<sequence length="156" mass="17216">REACGVKLAGVYAASSLLLFEPGRLGLEAPLRTVTQDRRLSGPVKARGYASERTHPEIRALGQPGPLLKEKAEETAQMSSSCDPVLITMSQRNTNGLPGVTSNDLKTYSEGAVLSFHNICYRVKVKSGFLLGRKIVEKEILKNIKYVHELLFKLLY</sequence>
<protein>
    <submittedName>
        <fullName evidence="1">ATP-binding cassette sub-family G member 2</fullName>
    </submittedName>
</protein>
<gene>
    <name evidence="1" type="ORF">J0S82_000882</name>
</gene>
<feature type="non-terminal residue" evidence="1">
    <location>
        <position position="1"/>
    </location>
</feature>
<evidence type="ECO:0000313" key="1">
    <source>
        <dbReference type="EMBL" id="KAG8511632.1"/>
    </source>
</evidence>
<organism evidence="1 2">
    <name type="scientific">Galemys pyrenaicus</name>
    <name type="common">Iberian desman</name>
    <name type="synonym">Pyrenean desman</name>
    <dbReference type="NCBI Taxonomy" id="202257"/>
    <lineage>
        <taxon>Eukaryota</taxon>
        <taxon>Metazoa</taxon>
        <taxon>Chordata</taxon>
        <taxon>Craniata</taxon>
        <taxon>Vertebrata</taxon>
        <taxon>Euteleostomi</taxon>
        <taxon>Mammalia</taxon>
        <taxon>Eutheria</taxon>
        <taxon>Laurasiatheria</taxon>
        <taxon>Eulipotyphla</taxon>
        <taxon>Talpidae</taxon>
        <taxon>Galemys</taxon>
    </lineage>
</organism>
<comment type="caution">
    <text evidence="1">The sequence shown here is derived from an EMBL/GenBank/DDBJ whole genome shotgun (WGS) entry which is preliminary data.</text>
</comment>
<proteinExistence type="predicted"/>
<accession>A0A8J6A3H3</accession>
<reference evidence="1" key="1">
    <citation type="journal article" date="2021" name="Evol. Appl.">
        <title>The genome of the Pyrenean desman and the effects of bottlenecks and inbreeding on the genomic landscape of an endangered species.</title>
        <authorList>
            <person name="Escoda L."/>
            <person name="Castresana J."/>
        </authorList>
    </citation>
    <scope>NUCLEOTIDE SEQUENCE</scope>
    <source>
        <strain evidence="1">IBE-C5619</strain>
    </source>
</reference>
<evidence type="ECO:0000313" key="2">
    <source>
        <dbReference type="Proteomes" id="UP000700334"/>
    </source>
</evidence>
<dbReference type="AlphaFoldDB" id="A0A8J6A3H3"/>
<keyword evidence="1" id="KW-0067">ATP-binding</keyword>
<name>A0A8J6A3H3_GALPY</name>
<keyword evidence="1" id="KW-0547">Nucleotide-binding</keyword>